<dbReference type="GO" id="GO:0020037">
    <property type="term" value="F:heme binding"/>
    <property type="evidence" value="ECO:0007669"/>
    <property type="project" value="UniProtKB-UniRule"/>
</dbReference>
<feature type="domain" description="Plant heme peroxidase family profile" evidence="15">
    <location>
        <begin position="91"/>
        <end position="292"/>
    </location>
</feature>
<name>A0A4Y7PG48_9AGAM</name>
<evidence type="ECO:0000256" key="7">
    <source>
        <dbReference type="ARBA" id="ARBA00023004"/>
    </source>
</evidence>
<dbReference type="Pfam" id="PF11895">
    <property type="entry name" value="Peroxidase_ext"/>
    <property type="match status" value="1"/>
</dbReference>
<evidence type="ECO:0000256" key="4">
    <source>
        <dbReference type="ARBA" id="ARBA00022723"/>
    </source>
</evidence>
<dbReference type="PRINTS" id="PR00458">
    <property type="entry name" value="PEROXIDASE"/>
</dbReference>
<feature type="disulfide bond" evidence="13">
    <location>
        <begin position="85"/>
        <end position="165"/>
    </location>
</feature>
<keyword evidence="8 13" id="KW-1015">Disulfide bond</keyword>
<evidence type="ECO:0000256" key="11">
    <source>
        <dbReference type="PIRSR" id="PIRSR601621-2"/>
    </source>
</evidence>
<feature type="site" description="Transition state stabilizer" evidence="12">
    <location>
        <position position="94"/>
    </location>
</feature>
<feature type="binding site" evidence="11">
    <location>
        <position position="113"/>
    </location>
    <ligand>
        <name>Ca(2+)</name>
        <dbReference type="ChEBI" id="CHEBI:29108"/>
        <label>1</label>
    </ligand>
</feature>
<reference evidence="17 18" key="1">
    <citation type="submission" date="2018-06" db="EMBL/GenBank/DDBJ databases">
        <title>A transcriptomic atlas of mushroom development highlights an independent origin of complex multicellularity.</title>
        <authorList>
            <consortium name="DOE Joint Genome Institute"/>
            <person name="Krizsan K."/>
            <person name="Almasi E."/>
            <person name="Merenyi Z."/>
            <person name="Sahu N."/>
            <person name="Viragh M."/>
            <person name="Koszo T."/>
            <person name="Mondo S."/>
            <person name="Kiss B."/>
            <person name="Balint B."/>
            <person name="Kues U."/>
            <person name="Barry K."/>
            <person name="Hegedus J.C."/>
            <person name="Henrissat B."/>
            <person name="Johnson J."/>
            <person name="Lipzen A."/>
            <person name="Ohm R."/>
            <person name="Nagy I."/>
            <person name="Pangilinan J."/>
            <person name="Yan J."/>
            <person name="Xiong Y."/>
            <person name="Grigoriev I.V."/>
            <person name="Hibbett D.S."/>
            <person name="Nagy L.G."/>
        </authorList>
    </citation>
    <scope>NUCLEOTIDE SEQUENCE [LARGE SCALE GENOMIC DNA]</scope>
    <source>
        <strain evidence="17 18">SZMC22713</strain>
    </source>
</reference>
<evidence type="ECO:0000256" key="14">
    <source>
        <dbReference type="RuleBase" id="RU363051"/>
    </source>
</evidence>
<feature type="binding site" evidence="11">
    <location>
        <position position="115"/>
    </location>
    <ligand>
        <name>Ca(2+)</name>
        <dbReference type="ChEBI" id="CHEBI:29108"/>
        <label>1</label>
    </ligand>
</feature>
<dbReference type="SUPFAM" id="SSF48113">
    <property type="entry name" value="Heme-dependent peroxidases"/>
    <property type="match status" value="1"/>
</dbReference>
<keyword evidence="5" id="KW-0732">Signal</keyword>
<comment type="cofactor">
    <cofactor evidence="11">
        <name>heme b</name>
        <dbReference type="ChEBI" id="CHEBI:60344"/>
    </cofactor>
    <text evidence="11">Binds 1 heme b (iron(II)-protoporphyrin IX) group per subunit.</text>
</comment>
<dbReference type="GO" id="GO:0000302">
    <property type="term" value="P:response to reactive oxygen species"/>
    <property type="evidence" value="ECO:0007669"/>
    <property type="project" value="TreeGrafter"/>
</dbReference>
<dbReference type="Gene3D" id="1.10.420.10">
    <property type="entry name" value="Peroxidase, domain 2"/>
    <property type="match status" value="1"/>
</dbReference>
<dbReference type="GO" id="GO:0004601">
    <property type="term" value="F:peroxidase activity"/>
    <property type="evidence" value="ECO:0007669"/>
    <property type="project" value="UniProtKB-KW"/>
</dbReference>
<dbReference type="EC" id="1.11.1.-" evidence="14"/>
<sequence length="392" mass="42117">MFPFQIFGLGFVGTAKMSIVVFKVTVAAIALATLNGAANFKRVTCPDGKNTASHEAIRRSCSRNFVGSILSHSDDLQVNLYENVCGETVYESLRLTFHDAIGFSTSGEGHGTDGSMVIFDSIETAFAANNGIDESVDALTPFLQRHKVTAGALIQFAGAVGLTNCPGAPRLEFLASTAPFPNRRILSIKILARMADADFSPKELIHLLASHTVARSDHIDPTIQQVPFNTIPFTFDTQIFLEVLLKCNSVPGTSGNIGEALSPLGKEGEMRLQSDFALARDSRTACEWQSMVDKFGNNQKLMVTIFKNAMAKMAVTGQDKKKLIDCSEVTPVPKPPVAKPATFPAGTRNYYTEAIGMILPLTIFKCLAGAPTHIPACPNGAQNSADCPTPRS</sequence>
<keyword evidence="6 14" id="KW-0560">Oxidoreductase</keyword>
<organism evidence="17 18">
    <name type="scientific">Rickenella mellea</name>
    <dbReference type="NCBI Taxonomy" id="50990"/>
    <lineage>
        <taxon>Eukaryota</taxon>
        <taxon>Fungi</taxon>
        <taxon>Dikarya</taxon>
        <taxon>Basidiomycota</taxon>
        <taxon>Agaricomycotina</taxon>
        <taxon>Agaricomycetes</taxon>
        <taxon>Hymenochaetales</taxon>
        <taxon>Rickenellaceae</taxon>
        <taxon>Rickenella</taxon>
    </lineage>
</organism>
<evidence type="ECO:0000256" key="10">
    <source>
        <dbReference type="PIRSR" id="PIRSR601621-1"/>
    </source>
</evidence>
<dbReference type="Gene3D" id="1.10.520.10">
    <property type="match status" value="1"/>
</dbReference>
<dbReference type="PANTHER" id="PTHR31356:SF66">
    <property type="entry name" value="CATALASE-PEROXIDASE"/>
    <property type="match status" value="1"/>
</dbReference>
<keyword evidence="3 11" id="KW-0349">Heme</keyword>
<keyword evidence="18" id="KW-1185">Reference proteome</keyword>
<dbReference type="InterPro" id="IPR002016">
    <property type="entry name" value="Haem_peroxidase"/>
</dbReference>
<feature type="active site" description="Proton acceptor" evidence="10">
    <location>
        <position position="98"/>
    </location>
</feature>
<keyword evidence="2 14" id="KW-0575">Peroxidase</keyword>
<evidence type="ECO:0000259" key="16">
    <source>
        <dbReference type="Pfam" id="PF11895"/>
    </source>
</evidence>
<dbReference type="PROSITE" id="PS00435">
    <property type="entry name" value="PEROXIDASE_1"/>
    <property type="match status" value="1"/>
</dbReference>
<dbReference type="Proteomes" id="UP000294933">
    <property type="component" value="Unassembled WGS sequence"/>
</dbReference>
<evidence type="ECO:0000256" key="13">
    <source>
        <dbReference type="PIRSR" id="PIRSR601621-4"/>
    </source>
</evidence>
<evidence type="ECO:0000256" key="8">
    <source>
        <dbReference type="ARBA" id="ARBA00023157"/>
    </source>
</evidence>
<feature type="disulfide bond" evidence="13">
    <location>
        <begin position="45"/>
        <end position="61"/>
    </location>
</feature>
<dbReference type="InterPro" id="IPR010255">
    <property type="entry name" value="Haem_peroxidase_sf"/>
</dbReference>
<dbReference type="InterPro" id="IPR019793">
    <property type="entry name" value="Peroxidases_heam-ligand_BS"/>
</dbReference>
<evidence type="ECO:0000256" key="3">
    <source>
        <dbReference type="ARBA" id="ARBA00022617"/>
    </source>
</evidence>
<evidence type="ECO:0000313" key="18">
    <source>
        <dbReference type="Proteomes" id="UP000294933"/>
    </source>
</evidence>
<dbReference type="OrthoDB" id="2113341at2759"/>
<dbReference type="VEuPathDB" id="FungiDB:BD410DRAFT_823236"/>
<feature type="binding site" evidence="11">
    <location>
        <position position="212"/>
    </location>
    <ligand>
        <name>Ca(2+)</name>
        <dbReference type="ChEBI" id="CHEBI:29108"/>
        <label>2</label>
    </ligand>
</feature>
<feature type="domain" description="Fungal ligninase C-terminal" evidence="16">
    <location>
        <begin position="302"/>
        <end position="348"/>
    </location>
</feature>
<protein>
    <recommendedName>
        <fullName evidence="14">Peroxidase</fullName>
        <ecNumber evidence="14">1.11.1.-</ecNumber>
    </recommendedName>
</protein>
<evidence type="ECO:0000313" key="17">
    <source>
        <dbReference type="EMBL" id="TDL14166.1"/>
    </source>
</evidence>
<dbReference type="InterPro" id="IPR024589">
    <property type="entry name" value="Ligninase_C"/>
</dbReference>
<evidence type="ECO:0000256" key="5">
    <source>
        <dbReference type="ARBA" id="ARBA00022729"/>
    </source>
</evidence>
<keyword evidence="11 14" id="KW-0106">Calcium</keyword>
<keyword evidence="7 11" id="KW-0408">Iron</keyword>
<keyword evidence="4 11" id="KW-0479">Metal-binding</keyword>
<evidence type="ECO:0000259" key="15">
    <source>
        <dbReference type="Pfam" id="PF00141"/>
    </source>
</evidence>
<evidence type="ECO:0000256" key="1">
    <source>
        <dbReference type="ARBA" id="ARBA00006089"/>
    </source>
</evidence>
<keyword evidence="9" id="KW-0325">Glycoprotein</keyword>
<evidence type="ECO:0000256" key="2">
    <source>
        <dbReference type="ARBA" id="ARBA00022559"/>
    </source>
</evidence>
<evidence type="ECO:0000256" key="9">
    <source>
        <dbReference type="ARBA" id="ARBA00023180"/>
    </source>
</evidence>
<proteinExistence type="inferred from homology"/>
<dbReference type="Pfam" id="PF00141">
    <property type="entry name" value="peroxidase"/>
    <property type="match status" value="1"/>
</dbReference>
<dbReference type="GO" id="GO:0046872">
    <property type="term" value="F:metal ion binding"/>
    <property type="evidence" value="ECO:0007669"/>
    <property type="project" value="UniProtKB-UniRule"/>
</dbReference>
<evidence type="ECO:0000256" key="6">
    <source>
        <dbReference type="ARBA" id="ARBA00023002"/>
    </source>
</evidence>
<dbReference type="InterPro" id="IPR001621">
    <property type="entry name" value="Ligninase"/>
</dbReference>
<feature type="binding site" evidence="11">
    <location>
        <position position="236"/>
    </location>
    <ligand>
        <name>Ca(2+)</name>
        <dbReference type="ChEBI" id="CHEBI:29108"/>
        <label>2</label>
    </ligand>
</feature>
<dbReference type="EMBL" id="ML170380">
    <property type="protein sequence ID" value="TDL14166.1"/>
    <property type="molecule type" value="Genomic_DNA"/>
</dbReference>
<dbReference type="PANTHER" id="PTHR31356">
    <property type="entry name" value="THYLAKOID LUMENAL 29 KDA PROTEIN, CHLOROPLASTIC-RELATED"/>
    <property type="match status" value="1"/>
</dbReference>
<evidence type="ECO:0000256" key="12">
    <source>
        <dbReference type="PIRSR" id="PIRSR601621-3"/>
    </source>
</evidence>
<feature type="binding site" description="axial binding residue" evidence="11">
    <location>
        <position position="211"/>
    </location>
    <ligand>
        <name>heme b</name>
        <dbReference type="ChEBI" id="CHEBI:60344"/>
    </ligand>
    <ligandPart>
        <name>Fe</name>
        <dbReference type="ChEBI" id="CHEBI:18248"/>
    </ligandPart>
</feature>
<feature type="binding site" evidence="11">
    <location>
        <position position="99"/>
    </location>
    <ligand>
        <name>Ca(2+)</name>
        <dbReference type="ChEBI" id="CHEBI:29108"/>
        <label>1</label>
    </ligand>
</feature>
<gene>
    <name evidence="17" type="ORF">BD410DRAFT_823236</name>
</gene>
<dbReference type="InterPro" id="IPR044831">
    <property type="entry name" value="Ccp1-like"/>
</dbReference>
<dbReference type="STRING" id="50990.A0A4Y7PG48"/>
<feature type="binding site" evidence="11">
    <location>
        <position position="111"/>
    </location>
    <ligand>
        <name>Ca(2+)</name>
        <dbReference type="ChEBI" id="CHEBI:29108"/>
        <label>1</label>
    </ligand>
</feature>
<comment type="similarity">
    <text evidence="1 14">Belongs to the peroxidase family. Ligninase subfamily.</text>
</comment>
<dbReference type="GO" id="GO:0034599">
    <property type="term" value="P:cellular response to oxidative stress"/>
    <property type="evidence" value="ECO:0007669"/>
    <property type="project" value="InterPro"/>
</dbReference>
<accession>A0A4Y7PG48</accession>
<dbReference type="GO" id="GO:0042744">
    <property type="term" value="P:hydrogen peroxide catabolic process"/>
    <property type="evidence" value="ECO:0007669"/>
    <property type="project" value="TreeGrafter"/>
</dbReference>
<dbReference type="PRINTS" id="PR00462">
    <property type="entry name" value="LIGNINASE"/>
</dbReference>
<comment type="cofactor">
    <cofactor evidence="11 14">
        <name>Ca(2+)</name>
        <dbReference type="ChEBI" id="CHEBI:29108"/>
    </cofactor>
    <text evidence="11 14">Binds 2 calcium ions per subunit.</text>
</comment>
<dbReference type="AlphaFoldDB" id="A0A4Y7PG48"/>